<evidence type="ECO:0000256" key="1">
    <source>
        <dbReference type="SAM" id="Phobius"/>
    </source>
</evidence>
<dbReference type="Pfam" id="PF06580">
    <property type="entry name" value="His_kinase"/>
    <property type="match status" value="1"/>
</dbReference>
<keyword evidence="1" id="KW-0472">Membrane</keyword>
<comment type="caution">
    <text evidence="3">The sequence shown here is derived from an EMBL/GenBank/DDBJ whole genome shotgun (WGS) entry which is preliminary data.</text>
</comment>
<dbReference type="PANTHER" id="PTHR34220">
    <property type="entry name" value="SENSOR HISTIDINE KINASE YPDA"/>
    <property type="match status" value="1"/>
</dbReference>
<keyword evidence="3" id="KW-0808">Transferase</keyword>
<evidence type="ECO:0000313" key="4">
    <source>
        <dbReference type="Proteomes" id="UP000076715"/>
    </source>
</evidence>
<dbReference type="PANTHER" id="PTHR34220:SF7">
    <property type="entry name" value="SENSOR HISTIDINE KINASE YPDA"/>
    <property type="match status" value="1"/>
</dbReference>
<evidence type="ECO:0000259" key="2">
    <source>
        <dbReference type="Pfam" id="PF06580"/>
    </source>
</evidence>
<keyword evidence="3" id="KW-0418">Kinase</keyword>
<feature type="domain" description="Signal transduction histidine kinase internal region" evidence="2">
    <location>
        <begin position="87"/>
        <end position="163"/>
    </location>
</feature>
<reference evidence="3 4" key="1">
    <citation type="submission" date="2016-01" db="EMBL/GenBank/DDBJ databases">
        <title>The draft genome sequence of Aquimarina sp. RZW4-3-2.</title>
        <authorList>
            <person name="Wang Y."/>
        </authorList>
    </citation>
    <scope>NUCLEOTIDE SEQUENCE [LARGE SCALE GENOMIC DNA]</scope>
    <source>
        <strain evidence="3 4">RZW4-3-2</strain>
    </source>
</reference>
<keyword evidence="1" id="KW-0812">Transmembrane</keyword>
<keyword evidence="4" id="KW-1185">Reference proteome</keyword>
<sequence length="273" mass="32363">MRSWSISKFSFWSLIIHISTVLVFIISYTFETKATSEGNLVLLENDELVMDLLFPMIFFMIIVFFISWLIRQIKSIIDLKNEKKKTELLHLKSQVNPHFFFNTLNNLYGLVEEDKQKAQKLILKLSDMMRYSIYEGQRDFVTLEQEIEYLKNYIELHKMRYHKQTKVNFDYNVKDKTSVIMPLLFIILLENAFKHGIENLRKEAYINIQISSTSNQIDFSIENNFDPAEVTSEKGIGLQNLKRRLELVYPHKHSLSFTVIENLYKAQLTLQLK</sequence>
<evidence type="ECO:0000313" key="3">
    <source>
        <dbReference type="EMBL" id="KZS42731.1"/>
    </source>
</evidence>
<dbReference type="Proteomes" id="UP000076715">
    <property type="component" value="Unassembled WGS sequence"/>
</dbReference>
<feature type="transmembrane region" description="Helical" evidence="1">
    <location>
        <begin position="9"/>
        <end position="28"/>
    </location>
</feature>
<dbReference type="GO" id="GO:0016020">
    <property type="term" value="C:membrane"/>
    <property type="evidence" value="ECO:0007669"/>
    <property type="project" value="InterPro"/>
</dbReference>
<dbReference type="AlphaFoldDB" id="A0A163CSV2"/>
<organism evidence="3 4">
    <name type="scientific">Aquimarina aggregata</name>
    <dbReference type="NCBI Taxonomy" id="1642818"/>
    <lineage>
        <taxon>Bacteria</taxon>
        <taxon>Pseudomonadati</taxon>
        <taxon>Bacteroidota</taxon>
        <taxon>Flavobacteriia</taxon>
        <taxon>Flavobacteriales</taxon>
        <taxon>Flavobacteriaceae</taxon>
        <taxon>Aquimarina</taxon>
    </lineage>
</organism>
<dbReference type="EMBL" id="LQRT01000002">
    <property type="protein sequence ID" value="KZS42731.1"/>
    <property type="molecule type" value="Genomic_DNA"/>
</dbReference>
<dbReference type="InterPro" id="IPR010559">
    <property type="entry name" value="Sig_transdc_His_kin_internal"/>
</dbReference>
<gene>
    <name evidence="3" type="ORF">AWE51_02670</name>
</gene>
<dbReference type="Gene3D" id="3.30.565.10">
    <property type="entry name" value="Histidine kinase-like ATPase, C-terminal domain"/>
    <property type="match status" value="1"/>
</dbReference>
<accession>A0A163CSV2</accession>
<dbReference type="InterPro" id="IPR050640">
    <property type="entry name" value="Bact_2-comp_sensor_kinase"/>
</dbReference>
<protein>
    <submittedName>
        <fullName evidence="3">Histidine kinase</fullName>
    </submittedName>
</protein>
<proteinExistence type="predicted"/>
<dbReference type="STRING" id="1642818.AWE51_02670"/>
<name>A0A163CSV2_9FLAO</name>
<feature type="transmembrane region" description="Helical" evidence="1">
    <location>
        <begin position="48"/>
        <end position="70"/>
    </location>
</feature>
<keyword evidence="1" id="KW-1133">Transmembrane helix</keyword>
<dbReference type="GO" id="GO:0000155">
    <property type="term" value="F:phosphorelay sensor kinase activity"/>
    <property type="evidence" value="ECO:0007669"/>
    <property type="project" value="InterPro"/>
</dbReference>
<dbReference type="InterPro" id="IPR036890">
    <property type="entry name" value="HATPase_C_sf"/>
</dbReference>
<dbReference type="SUPFAM" id="SSF55874">
    <property type="entry name" value="ATPase domain of HSP90 chaperone/DNA topoisomerase II/histidine kinase"/>
    <property type="match status" value="1"/>
</dbReference>